<evidence type="ECO:0000256" key="2">
    <source>
        <dbReference type="ARBA" id="ARBA00022840"/>
    </source>
</evidence>
<evidence type="ECO:0000256" key="3">
    <source>
        <dbReference type="SAM" id="MobiDB-lite"/>
    </source>
</evidence>
<organism evidence="5 6">
    <name type="scientific">Brevibacterium daeguense</name>
    <dbReference type="NCBI Taxonomy" id="909936"/>
    <lineage>
        <taxon>Bacteria</taxon>
        <taxon>Bacillati</taxon>
        <taxon>Actinomycetota</taxon>
        <taxon>Actinomycetes</taxon>
        <taxon>Micrococcales</taxon>
        <taxon>Brevibacteriaceae</taxon>
        <taxon>Brevibacterium</taxon>
    </lineage>
</organism>
<dbReference type="Gene3D" id="3.40.50.300">
    <property type="entry name" value="P-loop containing nucleotide triphosphate hydrolases"/>
    <property type="match status" value="2"/>
</dbReference>
<evidence type="ECO:0000259" key="4">
    <source>
        <dbReference type="PROSITE" id="PS50893"/>
    </source>
</evidence>
<keyword evidence="1" id="KW-0547">Nucleotide-binding</keyword>
<protein>
    <recommendedName>
        <fullName evidence="4">ABC transporter domain-containing protein</fullName>
    </recommendedName>
</protein>
<dbReference type="SMART" id="SM00382">
    <property type="entry name" value="AAA"/>
    <property type="match status" value="2"/>
</dbReference>
<name>A0ABP8EL87_9MICO</name>
<evidence type="ECO:0000256" key="1">
    <source>
        <dbReference type="ARBA" id="ARBA00022741"/>
    </source>
</evidence>
<feature type="compositionally biased region" description="Polar residues" evidence="3">
    <location>
        <begin position="297"/>
        <end position="314"/>
    </location>
</feature>
<feature type="compositionally biased region" description="Basic and acidic residues" evidence="3">
    <location>
        <begin position="597"/>
        <end position="607"/>
    </location>
</feature>
<dbReference type="SUPFAM" id="SSF52540">
    <property type="entry name" value="P-loop containing nucleoside triphosphate hydrolases"/>
    <property type="match status" value="2"/>
</dbReference>
<dbReference type="InterPro" id="IPR027417">
    <property type="entry name" value="P-loop_NTPase"/>
</dbReference>
<feature type="domain" description="ABC transporter" evidence="4">
    <location>
        <begin position="371"/>
        <end position="606"/>
    </location>
</feature>
<dbReference type="CDD" id="cd03221">
    <property type="entry name" value="ABCF_EF-3"/>
    <property type="match status" value="1"/>
</dbReference>
<dbReference type="Pfam" id="PF00005">
    <property type="entry name" value="ABC_tran"/>
    <property type="match status" value="2"/>
</dbReference>
<evidence type="ECO:0000313" key="6">
    <source>
        <dbReference type="Proteomes" id="UP001501586"/>
    </source>
</evidence>
<dbReference type="InterPro" id="IPR003439">
    <property type="entry name" value="ABC_transporter-like_ATP-bd"/>
</dbReference>
<feature type="domain" description="ABC transporter" evidence="4">
    <location>
        <begin position="38"/>
        <end position="290"/>
    </location>
</feature>
<reference evidence="6" key="1">
    <citation type="journal article" date="2019" name="Int. J. Syst. Evol. Microbiol.">
        <title>The Global Catalogue of Microorganisms (GCM) 10K type strain sequencing project: providing services to taxonomists for standard genome sequencing and annotation.</title>
        <authorList>
            <consortium name="The Broad Institute Genomics Platform"/>
            <consortium name="The Broad Institute Genome Sequencing Center for Infectious Disease"/>
            <person name="Wu L."/>
            <person name="Ma J."/>
        </authorList>
    </citation>
    <scope>NUCLEOTIDE SEQUENCE [LARGE SCALE GENOMIC DNA]</scope>
    <source>
        <strain evidence="6">JCM 17458</strain>
    </source>
</reference>
<dbReference type="PANTHER" id="PTHR42855">
    <property type="entry name" value="ABC TRANSPORTER ATP-BINDING SUBUNIT"/>
    <property type="match status" value="1"/>
</dbReference>
<dbReference type="InterPro" id="IPR003593">
    <property type="entry name" value="AAA+_ATPase"/>
</dbReference>
<sequence length="607" mass="64192">MSSNISHHGRSLTAHPPVAPSHSGTAGSALPAGDRSHIRAAGIRVVLGGRPILTDVDLTISAGTRLAVVGENGRGKSTLLHVLSGALTPDSGTVIRLGTIGVVEQEMTAEPGATVGTVVADAIRPSTAALEQLDAAGEALAAGTPGADDSYASALEAATMLDAWDAERRIDVALEALGACTDRSRPLAELSVGQRYRVRLACVLGARHDILLLDEPTNHLDAGSLTFLTEKLRAQPGGLAIVTHDRALLRAAAGEFLDLDPSIDGRPVLYSGGYQEWQAGRARAREHWEQEHERQVTEQAKLQESLTSAQSRLTTGWRPDKGTGRHQRQSRAPGIVSQVKRQQAALEAHRITVPPPPQRLRWPEPGTRLGVPLLRARDAVVPGRLTAPVSVHLSGGDRLLVTGPNGAGKSTLLSALAGEFSECDVWRLSGARVGYLRQEVVQWPQRRTAAEVFDMHVGKLALEREATAGKHEARAGGHEAWAGKHGVMPGEHEATSLKATGLLGADAAGTPVGRLSVGQQRRLELAMVLAARPDVLILDEPTNHLSATLVDELTEALHTTRAAVVVATHDRQMLADFADWPVLALTSGTASGSPGPDRGRPDRRAPG</sequence>
<dbReference type="PANTHER" id="PTHR42855:SF1">
    <property type="entry name" value="ABC TRANSPORTER DOMAIN-CONTAINING PROTEIN"/>
    <property type="match status" value="1"/>
</dbReference>
<accession>A0ABP8EL87</accession>
<comment type="caution">
    <text evidence="5">The sequence shown here is derived from an EMBL/GenBank/DDBJ whole genome shotgun (WGS) entry which is preliminary data.</text>
</comment>
<dbReference type="PROSITE" id="PS00211">
    <property type="entry name" value="ABC_TRANSPORTER_1"/>
    <property type="match status" value="1"/>
</dbReference>
<feature type="region of interest" description="Disordered" evidence="3">
    <location>
        <begin position="1"/>
        <end position="33"/>
    </location>
</feature>
<dbReference type="Proteomes" id="UP001501586">
    <property type="component" value="Unassembled WGS sequence"/>
</dbReference>
<feature type="compositionally biased region" description="Basic and acidic residues" evidence="3">
    <location>
        <begin position="285"/>
        <end position="296"/>
    </location>
</feature>
<keyword evidence="2" id="KW-0067">ATP-binding</keyword>
<feature type="region of interest" description="Disordered" evidence="3">
    <location>
        <begin position="285"/>
        <end position="336"/>
    </location>
</feature>
<evidence type="ECO:0000313" key="5">
    <source>
        <dbReference type="EMBL" id="GAA4284542.1"/>
    </source>
</evidence>
<keyword evidence="6" id="KW-1185">Reference proteome</keyword>
<gene>
    <name evidence="5" type="ORF">GCM10022261_20730</name>
</gene>
<dbReference type="PROSITE" id="PS50893">
    <property type="entry name" value="ABC_TRANSPORTER_2"/>
    <property type="match status" value="2"/>
</dbReference>
<dbReference type="InterPro" id="IPR017871">
    <property type="entry name" value="ABC_transporter-like_CS"/>
</dbReference>
<dbReference type="InterPro" id="IPR051309">
    <property type="entry name" value="ABCF_ATPase"/>
</dbReference>
<feature type="region of interest" description="Disordered" evidence="3">
    <location>
        <begin position="586"/>
        <end position="607"/>
    </location>
</feature>
<proteinExistence type="predicted"/>
<dbReference type="EMBL" id="BAABAZ010000006">
    <property type="protein sequence ID" value="GAA4284542.1"/>
    <property type="molecule type" value="Genomic_DNA"/>
</dbReference>